<sequence length="70" mass="7910">MNAPAFTTNPRRIARLQHNYDEGAQREKISAAEREQMDKQLLVLEPEHVSALFDSVKALQKMKSNAVESA</sequence>
<gene>
    <name evidence="1" type="ORF">NESM_000517400</name>
</gene>
<proteinExistence type="predicted"/>
<protein>
    <submittedName>
        <fullName evidence="1">Uncharacterized protein</fullName>
    </submittedName>
</protein>
<organism evidence="1 2">
    <name type="scientific">Novymonas esmeraldas</name>
    <dbReference type="NCBI Taxonomy" id="1808958"/>
    <lineage>
        <taxon>Eukaryota</taxon>
        <taxon>Discoba</taxon>
        <taxon>Euglenozoa</taxon>
        <taxon>Kinetoplastea</taxon>
        <taxon>Metakinetoplastina</taxon>
        <taxon>Trypanosomatida</taxon>
        <taxon>Trypanosomatidae</taxon>
        <taxon>Novymonas</taxon>
    </lineage>
</organism>
<evidence type="ECO:0000313" key="2">
    <source>
        <dbReference type="Proteomes" id="UP001430356"/>
    </source>
</evidence>
<name>A0AAW0ESB1_9TRYP</name>
<reference evidence="1 2" key="1">
    <citation type="journal article" date="2021" name="MBio">
        <title>A New Model Trypanosomatid, Novymonas esmeraldas: Genomic Perception of Its 'Candidatus Pandoraea novymonadis' Endosymbiont.</title>
        <authorList>
            <person name="Zakharova A."/>
            <person name="Saura A."/>
            <person name="Butenko A."/>
            <person name="Podesvova L."/>
            <person name="Warmusova S."/>
            <person name="Kostygov A.Y."/>
            <person name="Nenarokova A."/>
            <person name="Lukes J."/>
            <person name="Opperdoes F.R."/>
            <person name="Yurchenko V."/>
        </authorList>
    </citation>
    <scope>NUCLEOTIDE SEQUENCE [LARGE SCALE GENOMIC DNA]</scope>
    <source>
        <strain evidence="1 2">E262AT.01</strain>
    </source>
</reference>
<dbReference type="Proteomes" id="UP001430356">
    <property type="component" value="Unassembled WGS sequence"/>
</dbReference>
<evidence type="ECO:0000313" key="1">
    <source>
        <dbReference type="EMBL" id="KAK7195860.1"/>
    </source>
</evidence>
<comment type="caution">
    <text evidence="1">The sequence shown here is derived from an EMBL/GenBank/DDBJ whole genome shotgun (WGS) entry which is preliminary data.</text>
</comment>
<accession>A0AAW0ESB1</accession>
<dbReference type="EMBL" id="JAECZO010000063">
    <property type="protein sequence ID" value="KAK7195860.1"/>
    <property type="molecule type" value="Genomic_DNA"/>
</dbReference>
<keyword evidence="2" id="KW-1185">Reference proteome</keyword>
<dbReference type="AlphaFoldDB" id="A0AAW0ESB1"/>